<keyword evidence="1" id="KW-1133">Transmembrane helix</keyword>
<keyword evidence="1" id="KW-0812">Transmembrane</keyword>
<dbReference type="RefSeq" id="WP_319837610.1">
    <property type="nucleotide sequence ID" value="NZ_CP137624.1"/>
</dbReference>
<keyword evidence="1" id="KW-0472">Membrane</keyword>
<proteinExistence type="predicted"/>
<evidence type="ECO:0000256" key="1">
    <source>
        <dbReference type="SAM" id="Phobius"/>
    </source>
</evidence>
<evidence type="ECO:0000313" key="2">
    <source>
        <dbReference type="EMBL" id="WPK12977.1"/>
    </source>
</evidence>
<feature type="transmembrane region" description="Helical" evidence="1">
    <location>
        <begin position="212"/>
        <end position="229"/>
    </location>
</feature>
<feature type="transmembrane region" description="Helical" evidence="1">
    <location>
        <begin position="265"/>
        <end position="283"/>
    </location>
</feature>
<evidence type="ECO:0008006" key="4">
    <source>
        <dbReference type="Google" id="ProtNLM"/>
    </source>
</evidence>
<accession>A0ABZ0S550</accession>
<feature type="transmembrane region" description="Helical" evidence="1">
    <location>
        <begin position="235"/>
        <end position="253"/>
    </location>
</feature>
<protein>
    <recommendedName>
        <fullName evidence="4">DUF4181 domain-containing protein</fullName>
    </recommendedName>
</protein>
<dbReference type="Proteomes" id="UP001322664">
    <property type="component" value="Chromosome"/>
</dbReference>
<feature type="transmembrane region" description="Helical" evidence="1">
    <location>
        <begin position="34"/>
        <end position="54"/>
    </location>
</feature>
<feature type="transmembrane region" description="Helical" evidence="1">
    <location>
        <begin position="169"/>
        <end position="191"/>
    </location>
</feature>
<reference evidence="2 3" key="1">
    <citation type="submission" date="2023-09" db="EMBL/GenBank/DDBJ databases">
        <authorList>
            <person name="Page C.A."/>
            <person name="Perez-Diaz I.M."/>
        </authorList>
    </citation>
    <scope>NUCLEOTIDE SEQUENCE [LARGE SCALE GENOMIC DNA]</scope>
    <source>
        <strain evidence="2 3">Ll15</strain>
    </source>
</reference>
<evidence type="ECO:0000313" key="3">
    <source>
        <dbReference type="Proteomes" id="UP001322664"/>
    </source>
</evidence>
<dbReference type="EMBL" id="CP137624">
    <property type="protein sequence ID" value="WPK12977.1"/>
    <property type="molecule type" value="Genomic_DNA"/>
</dbReference>
<gene>
    <name evidence="2" type="ORF">R6U77_04595</name>
</gene>
<sequence length="284" mass="32693">MFDFKQLAVKPNIEKKEQQYRLLEQRLQKRRTPLLPIVLPPIMVLIACLLFITIPSSKSYDKTAFEPDTIVQILGTLGEGNPSSIYRWDVKNITSPSLRDSFEQALHEMKPITLSQTPNITYTVQLTYENGVVEQYFIEWAENIHVGDRNGQWYVVENLDLYNALTGPIFPLTDSNNLLILLIMMCLLWVLEKRIRPQGHNGKKLPLYSTKWSYAIDVITLLIIVAPLYLFKNPFVFSSFAAAIIGGGLKLWLEARYGGESWRYKIIVYHICYILIGFSSLLIM</sequence>
<keyword evidence="3" id="KW-1185">Reference proteome</keyword>
<name>A0ABZ0S550_9BACI</name>
<organism evidence="2 3">
    <name type="scientific">Lysinibacillus louembei</name>
    <dbReference type="NCBI Taxonomy" id="1470088"/>
    <lineage>
        <taxon>Bacteria</taxon>
        <taxon>Bacillati</taxon>
        <taxon>Bacillota</taxon>
        <taxon>Bacilli</taxon>
        <taxon>Bacillales</taxon>
        <taxon>Bacillaceae</taxon>
        <taxon>Lysinibacillus</taxon>
    </lineage>
</organism>